<name>A0A653C112_CALMS</name>
<feature type="compositionally biased region" description="Gly residues" evidence="1">
    <location>
        <begin position="59"/>
        <end position="68"/>
    </location>
</feature>
<feature type="region of interest" description="Disordered" evidence="1">
    <location>
        <begin position="54"/>
        <end position="122"/>
    </location>
</feature>
<gene>
    <name evidence="2" type="ORF">CALMAC_LOCUS5340</name>
</gene>
<dbReference type="Proteomes" id="UP000410492">
    <property type="component" value="Unassembled WGS sequence"/>
</dbReference>
<dbReference type="OrthoDB" id="6767540at2759"/>
<proteinExistence type="predicted"/>
<protein>
    <submittedName>
        <fullName evidence="2">Uncharacterized protein</fullName>
    </submittedName>
</protein>
<accession>A0A653C112</accession>
<organism evidence="2 3">
    <name type="scientific">Callosobruchus maculatus</name>
    <name type="common">Southern cowpea weevil</name>
    <name type="synonym">Pulse bruchid</name>
    <dbReference type="NCBI Taxonomy" id="64391"/>
    <lineage>
        <taxon>Eukaryota</taxon>
        <taxon>Metazoa</taxon>
        <taxon>Ecdysozoa</taxon>
        <taxon>Arthropoda</taxon>
        <taxon>Hexapoda</taxon>
        <taxon>Insecta</taxon>
        <taxon>Pterygota</taxon>
        <taxon>Neoptera</taxon>
        <taxon>Endopterygota</taxon>
        <taxon>Coleoptera</taxon>
        <taxon>Polyphaga</taxon>
        <taxon>Cucujiformia</taxon>
        <taxon>Chrysomeloidea</taxon>
        <taxon>Chrysomelidae</taxon>
        <taxon>Bruchinae</taxon>
        <taxon>Bruchini</taxon>
        <taxon>Callosobruchus</taxon>
    </lineage>
</organism>
<sequence length="122" mass="12921">MPHFWDFGRSHKPPRNLQDGLFQIASQTCSLLVQVNNTNNISYGNNSRTMHFNSMSTSGLGGPSGGMGSSTAMGTGARSRTPGPSARDGDREQLLVLIPPTTSTGGIGERNCKYKPGVLGKP</sequence>
<dbReference type="EMBL" id="CAACVG010006769">
    <property type="protein sequence ID" value="VEN41564.1"/>
    <property type="molecule type" value="Genomic_DNA"/>
</dbReference>
<keyword evidence="3" id="KW-1185">Reference proteome</keyword>
<reference evidence="2 3" key="1">
    <citation type="submission" date="2019-01" db="EMBL/GenBank/DDBJ databases">
        <authorList>
            <person name="Sayadi A."/>
        </authorList>
    </citation>
    <scope>NUCLEOTIDE SEQUENCE [LARGE SCALE GENOMIC DNA]</scope>
</reference>
<dbReference type="AlphaFoldDB" id="A0A653C112"/>
<feature type="non-terminal residue" evidence="2">
    <location>
        <position position="122"/>
    </location>
</feature>
<evidence type="ECO:0000256" key="1">
    <source>
        <dbReference type="SAM" id="MobiDB-lite"/>
    </source>
</evidence>
<evidence type="ECO:0000313" key="2">
    <source>
        <dbReference type="EMBL" id="VEN41564.1"/>
    </source>
</evidence>
<evidence type="ECO:0000313" key="3">
    <source>
        <dbReference type="Proteomes" id="UP000410492"/>
    </source>
</evidence>